<sequence>MNCKICQHESNFIFEKDILLKYPVKYYQCTNCGFLQTDKVFWLKEAYENAITSLDIGILNRNEFLKKEVSNIIDICFPEAEIFLDFAGGYGLFVRSMRDKGYDYFRQDYFCENIFAKHFDLDDISETRFDIVSAFEVFEHLDEPLEEIEKISKYSENIIFSTDLVPSDNKEIENWIYIAHETGQHIAFYTEKSLQIIAKKLGKNYYRKGNLHVFTNKIFTPNQIDSALEDQSKKRYLFGLIKKTPKKLKKKKESYQHRDYLKIKEILKRNSEL</sequence>
<dbReference type="InterPro" id="IPR029063">
    <property type="entry name" value="SAM-dependent_MTases_sf"/>
</dbReference>
<dbReference type="GO" id="GO:0032259">
    <property type="term" value="P:methylation"/>
    <property type="evidence" value="ECO:0007669"/>
    <property type="project" value="UniProtKB-KW"/>
</dbReference>
<accession>A0ABS0FF38</accession>
<dbReference type="RefSeq" id="WP_196080705.1">
    <property type="nucleotide sequence ID" value="NZ_JADPVI010000004.1"/>
</dbReference>
<dbReference type="EMBL" id="JADPVI010000004">
    <property type="protein sequence ID" value="MBF8458272.1"/>
    <property type="molecule type" value="Genomic_DNA"/>
</dbReference>
<organism evidence="1 2">
    <name type="scientific">Kaistella gelatinilytica</name>
    <dbReference type="NCBI Taxonomy" id="2787636"/>
    <lineage>
        <taxon>Bacteria</taxon>
        <taxon>Pseudomonadati</taxon>
        <taxon>Bacteroidota</taxon>
        <taxon>Flavobacteriia</taxon>
        <taxon>Flavobacteriales</taxon>
        <taxon>Weeksellaceae</taxon>
        <taxon>Chryseobacterium group</taxon>
        <taxon>Kaistella</taxon>
    </lineage>
</organism>
<keyword evidence="1" id="KW-0489">Methyltransferase</keyword>
<dbReference type="Proteomes" id="UP000660070">
    <property type="component" value="Unassembled WGS sequence"/>
</dbReference>
<evidence type="ECO:0000313" key="1">
    <source>
        <dbReference type="EMBL" id="MBF8458272.1"/>
    </source>
</evidence>
<keyword evidence="1" id="KW-0808">Transferase</keyword>
<reference evidence="1 2" key="1">
    <citation type="submission" date="2020-11" db="EMBL/GenBank/DDBJ databases">
        <title>Kaistella gelatinilytica sp. nov., a flavobacterium isolated from Antarctic Soil.</title>
        <authorList>
            <person name="Li J."/>
        </authorList>
    </citation>
    <scope>NUCLEOTIDE SEQUENCE [LARGE SCALE GENOMIC DNA]</scope>
    <source>
        <strain evidence="1 2">G5-32</strain>
    </source>
</reference>
<dbReference type="Pfam" id="PF13489">
    <property type="entry name" value="Methyltransf_23"/>
    <property type="match status" value="1"/>
</dbReference>
<evidence type="ECO:0000313" key="2">
    <source>
        <dbReference type="Proteomes" id="UP000660070"/>
    </source>
</evidence>
<keyword evidence="2" id="KW-1185">Reference proteome</keyword>
<proteinExistence type="predicted"/>
<comment type="caution">
    <text evidence="1">The sequence shown here is derived from an EMBL/GenBank/DDBJ whole genome shotgun (WGS) entry which is preliminary data.</text>
</comment>
<name>A0ABS0FF38_9FLAO</name>
<dbReference type="SUPFAM" id="SSF53335">
    <property type="entry name" value="S-adenosyl-L-methionine-dependent methyltransferases"/>
    <property type="match status" value="1"/>
</dbReference>
<protein>
    <submittedName>
        <fullName evidence="1">Class I SAM-dependent methyltransferase</fullName>
    </submittedName>
</protein>
<dbReference type="GO" id="GO:0008168">
    <property type="term" value="F:methyltransferase activity"/>
    <property type="evidence" value="ECO:0007669"/>
    <property type="project" value="UniProtKB-KW"/>
</dbReference>
<gene>
    <name evidence="1" type="ORF">IV494_13895</name>
</gene>
<dbReference type="Gene3D" id="3.40.50.150">
    <property type="entry name" value="Vaccinia Virus protein VP39"/>
    <property type="match status" value="1"/>
</dbReference>